<dbReference type="AlphaFoldDB" id="S9QI69"/>
<accession>S9QI69</accession>
<proteinExistence type="predicted"/>
<comment type="caution">
    <text evidence="1">The sequence shown here is derived from an EMBL/GenBank/DDBJ whole genome shotgun (WGS) entry which is preliminary data.</text>
</comment>
<dbReference type="Proteomes" id="UP000011682">
    <property type="component" value="Unassembled WGS sequence"/>
</dbReference>
<evidence type="ECO:0000313" key="2">
    <source>
        <dbReference type="Proteomes" id="UP000011682"/>
    </source>
</evidence>
<organism evidence="1 2">
    <name type="scientific">Cystobacter fuscus (strain ATCC 25194 / DSM 2262 / NBRC 100088 / M29)</name>
    <dbReference type="NCBI Taxonomy" id="1242864"/>
    <lineage>
        <taxon>Bacteria</taxon>
        <taxon>Pseudomonadati</taxon>
        <taxon>Myxococcota</taxon>
        <taxon>Myxococcia</taxon>
        <taxon>Myxococcales</taxon>
        <taxon>Cystobacterineae</taxon>
        <taxon>Archangiaceae</taxon>
        <taxon>Cystobacter</taxon>
    </lineage>
</organism>
<name>S9QI69_CYSF2</name>
<gene>
    <name evidence="1" type="ORF">D187_007465</name>
</gene>
<evidence type="ECO:0000313" key="1">
    <source>
        <dbReference type="EMBL" id="EPX56123.1"/>
    </source>
</evidence>
<protein>
    <submittedName>
        <fullName evidence="1">Uncharacterized protein</fullName>
    </submittedName>
</protein>
<sequence>MGPLSADLFALQVPEQRTLDEDAGEHLGPVVRAAATRSASRRGS</sequence>
<reference evidence="1" key="1">
    <citation type="submission" date="2013-05" db="EMBL/GenBank/DDBJ databases">
        <title>Genome assembly of Cystobacter fuscus DSM 2262.</title>
        <authorList>
            <person name="Sharma G."/>
            <person name="Khatri I."/>
            <person name="Kaur C."/>
            <person name="Mayilraj S."/>
            <person name="Subramanian S."/>
        </authorList>
    </citation>
    <scope>NUCLEOTIDE SEQUENCE [LARGE SCALE GENOMIC DNA]</scope>
    <source>
        <strain evidence="1">DSM 2262</strain>
    </source>
</reference>
<dbReference type="EMBL" id="ANAH02000066">
    <property type="protein sequence ID" value="EPX56123.1"/>
    <property type="molecule type" value="Genomic_DNA"/>
</dbReference>
<keyword evidence="2" id="KW-1185">Reference proteome</keyword>